<dbReference type="InterPro" id="IPR007941">
    <property type="entry name" value="DUF726"/>
</dbReference>
<evidence type="ECO:0000256" key="2">
    <source>
        <dbReference type="ARBA" id="ARBA00022692"/>
    </source>
</evidence>
<feature type="transmembrane region" description="Helical" evidence="6">
    <location>
        <begin position="231"/>
        <end position="256"/>
    </location>
</feature>
<evidence type="ECO:0000256" key="3">
    <source>
        <dbReference type="ARBA" id="ARBA00022989"/>
    </source>
</evidence>
<dbReference type="AlphaFoldDB" id="A0A922KXL3"/>
<dbReference type="Pfam" id="PF05277">
    <property type="entry name" value="DUF726"/>
    <property type="match status" value="1"/>
</dbReference>
<evidence type="ECO:0000256" key="1">
    <source>
        <dbReference type="ARBA" id="ARBA00004141"/>
    </source>
</evidence>
<evidence type="ECO:0000256" key="4">
    <source>
        <dbReference type="ARBA" id="ARBA00023136"/>
    </source>
</evidence>
<dbReference type="PANTHER" id="PTHR17920:SF3">
    <property type="entry name" value="TRANSMEMBRANE AND COILED-COIL DOMAIN-CONTAINING PROTEIN 4"/>
    <property type="match status" value="1"/>
</dbReference>
<comment type="subcellular location">
    <subcellularLocation>
        <location evidence="1">Membrane</location>
        <topology evidence="1">Multi-pass membrane protein</topology>
    </subcellularLocation>
</comment>
<gene>
    <name evidence="7" type="primary">TMCO4</name>
    <name evidence="7" type="ORF">DERF_012562</name>
</gene>
<sequence>MNNQNSDDDIIKMAIGDENGNDKNNDERSSHLIGTSLISTSIPLLGPSTVDSMNSSISTRMTRYKSTLIDCLGDAGSYSLCGLCTLLFNKYFPESCHRPFIEKSVKDLVTYLNLPTKVGASMIAMIDGEGGADLNSFIKLIYKEMDKKAMKSTQIVEDMVVFAVKDGNYDARMRVVLIKLANFLGSSLEYLELSELSLVEMLSTAEVKNNNDDDDDQRQRRRNQTKKIKRYALIALASIGGGAILGLTGGLTAPLLAAGATALTSGAAILGTPAGVAVIGSLFGVAGAGLAGYKMNKRVGNIEEFSFENLSDNRSLTLTIAISGWITEESTDAYSKHWRSLALSQEQYSLRYESCYLLELGRALDYFLGFAISMAAQEALKYTLLSGIMAAIAWPATLLTISSVIDNPWGVCISRSAEVGKFLAEVLLSRQQGQRPVSLIGFSLGARHNVKIPKGIIEDVILLGAPVSAVPERWERFMSIISGKIINGFCRDDWLLKFLYRTSTATMRIAGLQEVNLKNKKLENHDLTDLIKGHMDYCKKIDAVLEKIGIRIYKNDDDENDSKMDMDTTTELESSSENDIKSNAD</sequence>
<dbReference type="GO" id="GO:0016020">
    <property type="term" value="C:membrane"/>
    <property type="evidence" value="ECO:0007669"/>
    <property type="project" value="UniProtKB-SubCell"/>
</dbReference>
<dbReference type="EMBL" id="ASGP02000006">
    <property type="protein sequence ID" value="KAH9501739.1"/>
    <property type="molecule type" value="Genomic_DNA"/>
</dbReference>
<evidence type="ECO:0000256" key="5">
    <source>
        <dbReference type="SAM" id="MobiDB-lite"/>
    </source>
</evidence>
<organism evidence="7 8">
    <name type="scientific">Dermatophagoides farinae</name>
    <name type="common">American house dust mite</name>
    <dbReference type="NCBI Taxonomy" id="6954"/>
    <lineage>
        <taxon>Eukaryota</taxon>
        <taxon>Metazoa</taxon>
        <taxon>Ecdysozoa</taxon>
        <taxon>Arthropoda</taxon>
        <taxon>Chelicerata</taxon>
        <taxon>Arachnida</taxon>
        <taxon>Acari</taxon>
        <taxon>Acariformes</taxon>
        <taxon>Sarcoptiformes</taxon>
        <taxon>Astigmata</taxon>
        <taxon>Psoroptidia</taxon>
        <taxon>Analgoidea</taxon>
        <taxon>Pyroglyphidae</taxon>
        <taxon>Dermatophagoidinae</taxon>
        <taxon>Dermatophagoides</taxon>
    </lineage>
</organism>
<protein>
    <submittedName>
        <fullName evidence="7">Transmembrane and coiled-coil domain-containing protein 4</fullName>
    </submittedName>
</protein>
<feature type="transmembrane region" description="Helical" evidence="6">
    <location>
        <begin position="382"/>
        <end position="405"/>
    </location>
</feature>
<feature type="region of interest" description="Disordered" evidence="5">
    <location>
        <begin position="558"/>
        <end position="585"/>
    </location>
</feature>
<keyword evidence="8" id="KW-1185">Reference proteome</keyword>
<evidence type="ECO:0000313" key="7">
    <source>
        <dbReference type="EMBL" id="KAH9501739.1"/>
    </source>
</evidence>
<comment type="caution">
    <text evidence="7">The sequence shown here is derived from an EMBL/GenBank/DDBJ whole genome shotgun (WGS) entry which is preliminary data.</text>
</comment>
<keyword evidence="4 6" id="KW-0472">Membrane</keyword>
<evidence type="ECO:0000313" key="8">
    <source>
        <dbReference type="Proteomes" id="UP000790347"/>
    </source>
</evidence>
<dbReference type="Proteomes" id="UP000790347">
    <property type="component" value="Unassembled WGS sequence"/>
</dbReference>
<evidence type="ECO:0000256" key="6">
    <source>
        <dbReference type="SAM" id="Phobius"/>
    </source>
</evidence>
<keyword evidence="2 6" id="KW-0812">Transmembrane</keyword>
<name>A0A922KXL3_DERFA</name>
<reference evidence="7" key="2">
    <citation type="journal article" date="2022" name="Res Sq">
        <title>Comparative Genomics Reveals Insights into the Divergent Evolution of Astigmatic Mites and Household Pest Adaptations.</title>
        <authorList>
            <person name="Xiong Q."/>
            <person name="Wan A.T.-Y."/>
            <person name="Liu X.-Y."/>
            <person name="Fung C.S.-H."/>
            <person name="Xiao X."/>
            <person name="Malainual N."/>
            <person name="Hou J."/>
            <person name="Wang L."/>
            <person name="Wang M."/>
            <person name="Yang K."/>
            <person name="Cui Y."/>
            <person name="Leung E."/>
            <person name="Nong W."/>
            <person name="Shin S.-K."/>
            <person name="Au S."/>
            <person name="Jeong K.Y."/>
            <person name="Chew F.T."/>
            <person name="Hui J."/>
            <person name="Leung T.F."/>
            <person name="Tungtrongchitr A."/>
            <person name="Zhong N."/>
            <person name="Liu Z."/>
            <person name="Tsui S."/>
        </authorList>
    </citation>
    <scope>NUCLEOTIDE SEQUENCE</scope>
    <source>
        <strain evidence="7">Derf</strain>
        <tissue evidence="7">Whole organism</tissue>
    </source>
</reference>
<accession>A0A922KXL3</accession>
<keyword evidence="3 6" id="KW-1133">Transmembrane helix</keyword>
<proteinExistence type="predicted"/>
<reference evidence="7" key="1">
    <citation type="submission" date="2013-05" db="EMBL/GenBank/DDBJ databases">
        <authorList>
            <person name="Yim A.K.Y."/>
            <person name="Chan T.F."/>
            <person name="Ji K.M."/>
            <person name="Liu X.Y."/>
            <person name="Zhou J.W."/>
            <person name="Li R.Q."/>
            <person name="Yang K.Y."/>
            <person name="Li J."/>
            <person name="Li M."/>
            <person name="Law P.T.W."/>
            <person name="Wu Y.L."/>
            <person name="Cai Z.L."/>
            <person name="Qin H."/>
            <person name="Bao Y."/>
            <person name="Leung R.K.K."/>
            <person name="Ng P.K.S."/>
            <person name="Zou J."/>
            <person name="Zhong X.J."/>
            <person name="Ran P.X."/>
            <person name="Zhong N.S."/>
            <person name="Liu Z.G."/>
            <person name="Tsui S.K.W."/>
        </authorList>
    </citation>
    <scope>NUCLEOTIDE SEQUENCE</scope>
    <source>
        <strain evidence="7">Derf</strain>
        <tissue evidence="7">Whole organism</tissue>
    </source>
</reference>
<feature type="transmembrane region" description="Helical" evidence="6">
    <location>
        <begin position="268"/>
        <end position="293"/>
    </location>
</feature>
<dbReference type="PANTHER" id="PTHR17920">
    <property type="entry name" value="TRANSMEMBRANE AND COILED-COIL DOMAIN-CONTAINING PROTEIN 4 TMCO4"/>
    <property type="match status" value="1"/>
</dbReference>